<comment type="similarity">
    <text evidence="1">Belongs to the AfsR/DnrI/RedD regulatory family.</text>
</comment>
<feature type="domain" description="OmpR/PhoB-type" evidence="7">
    <location>
        <begin position="7"/>
        <end position="119"/>
    </location>
</feature>
<dbReference type="InterPro" id="IPR036388">
    <property type="entry name" value="WH-like_DNA-bd_sf"/>
</dbReference>
<dbReference type="PANTHER" id="PTHR35807">
    <property type="entry name" value="TRANSCRIPTIONAL REGULATOR REDD-RELATED"/>
    <property type="match status" value="1"/>
</dbReference>
<dbReference type="Gene3D" id="1.10.10.10">
    <property type="entry name" value="Winged helix-like DNA-binding domain superfamily/Winged helix DNA-binding domain"/>
    <property type="match status" value="1"/>
</dbReference>
<dbReference type="PANTHER" id="PTHR35807:SF1">
    <property type="entry name" value="TRANSCRIPTIONAL REGULATOR REDD"/>
    <property type="match status" value="1"/>
</dbReference>
<evidence type="ECO:0000256" key="6">
    <source>
        <dbReference type="SAM" id="MobiDB-lite"/>
    </source>
</evidence>
<keyword evidence="9" id="KW-1185">Reference proteome</keyword>
<dbReference type="SUPFAM" id="SSF48452">
    <property type="entry name" value="TPR-like"/>
    <property type="match status" value="1"/>
</dbReference>
<dbReference type="GO" id="GO:0006355">
    <property type="term" value="P:regulation of DNA-templated transcription"/>
    <property type="evidence" value="ECO:0007669"/>
    <property type="project" value="InterPro"/>
</dbReference>
<sequence length="296" mass="32276">MTTATAVPSRPTGRLTPEPSRATVLGSLEVEIDGVSIVPPAMKAKQLLALLLLNEGRVVQSGTIERELWEDPPRNAANAIQNGVLQIRKKLAAALGERGCGAAAKQLLCTEPAGYRLAVALDRSDLRRERELVAEADDLEARGDLAGASAKLQEALDLWQGSPLGDLIPGPVLYAQIVRLLEENKSILMRRIMLDLRLHRYASLVGELRALIPMDEYDESLHASLMYALHMTGRRNAALSVFRSLRQSLNDNLGLEPSRPLQELHRKVMLDSSADPVRIEDLPWHACATPAKAGAA</sequence>
<evidence type="ECO:0000313" key="8">
    <source>
        <dbReference type="EMBL" id="SEC80013.1"/>
    </source>
</evidence>
<dbReference type="Pfam" id="PF00486">
    <property type="entry name" value="Trans_reg_C"/>
    <property type="match status" value="1"/>
</dbReference>
<dbReference type="GO" id="GO:0000160">
    <property type="term" value="P:phosphorelay signal transduction system"/>
    <property type="evidence" value="ECO:0007669"/>
    <property type="project" value="InterPro"/>
</dbReference>
<evidence type="ECO:0000256" key="5">
    <source>
        <dbReference type="PROSITE-ProRule" id="PRU01091"/>
    </source>
</evidence>
<evidence type="ECO:0000256" key="2">
    <source>
        <dbReference type="ARBA" id="ARBA00023015"/>
    </source>
</evidence>
<dbReference type="InterPro" id="IPR001867">
    <property type="entry name" value="OmpR/PhoB-type_DNA-bd"/>
</dbReference>
<dbReference type="SMART" id="SM01043">
    <property type="entry name" value="BTAD"/>
    <property type="match status" value="1"/>
</dbReference>
<dbReference type="InterPro" id="IPR011990">
    <property type="entry name" value="TPR-like_helical_dom_sf"/>
</dbReference>
<keyword evidence="3 5" id="KW-0238">DNA-binding</keyword>
<dbReference type="EMBL" id="FNSO01000004">
    <property type="protein sequence ID" value="SEC80013.1"/>
    <property type="molecule type" value="Genomic_DNA"/>
</dbReference>
<dbReference type="OrthoDB" id="3208838at2"/>
<evidence type="ECO:0000259" key="7">
    <source>
        <dbReference type="PROSITE" id="PS51755"/>
    </source>
</evidence>
<dbReference type="AlphaFoldDB" id="A0A1H4VGC6"/>
<dbReference type="STRING" id="208445.SAMN04489727_5137"/>
<gene>
    <name evidence="8" type="ORF">SAMN04489727_5137</name>
</gene>
<evidence type="ECO:0000256" key="4">
    <source>
        <dbReference type="ARBA" id="ARBA00023163"/>
    </source>
</evidence>
<reference evidence="9" key="1">
    <citation type="submission" date="2016-10" db="EMBL/GenBank/DDBJ databases">
        <authorList>
            <person name="Varghese N."/>
            <person name="Submissions S."/>
        </authorList>
    </citation>
    <scope>NUCLEOTIDE SEQUENCE [LARGE SCALE GENOMIC DNA]</scope>
    <source>
        <strain evidence="9">DSM 44544</strain>
    </source>
</reference>
<dbReference type="GO" id="GO:0003677">
    <property type="term" value="F:DNA binding"/>
    <property type="evidence" value="ECO:0007669"/>
    <property type="project" value="UniProtKB-UniRule"/>
</dbReference>
<dbReference type="InterPro" id="IPR005158">
    <property type="entry name" value="BTAD"/>
</dbReference>
<dbReference type="Gene3D" id="1.25.40.10">
    <property type="entry name" value="Tetratricopeptide repeat domain"/>
    <property type="match status" value="1"/>
</dbReference>
<proteinExistence type="inferred from homology"/>
<dbReference type="SUPFAM" id="SSF46894">
    <property type="entry name" value="C-terminal effector domain of the bipartite response regulators"/>
    <property type="match status" value="1"/>
</dbReference>
<dbReference type="Pfam" id="PF03704">
    <property type="entry name" value="BTAD"/>
    <property type="match status" value="1"/>
</dbReference>
<dbReference type="SMART" id="SM00862">
    <property type="entry name" value="Trans_reg_C"/>
    <property type="match status" value="1"/>
</dbReference>
<feature type="DNA-binding region" description="OmpR/PhoB-type" evidence="5">
    <location>
        <begin position="7"/>
        <end position="119"/>
    </location>
</feature>
<evidence type="ECO:0000256" key="1">
    <source>
        <dbReference type="ARBA" id="ARBA00005820"/>
    </source>
</evidence>
<organism evidence="8 9">
    <name type="scientific">Amycolatopsis tolypomycina</name>
    <dbReference type="NCBI Taxonomy" id="208445"/>
    <lineage>
        <taxon>Bacteria</taxon>
        <taxon>Bacillati</taxon>
        <taxon>Actinomycetota</taxon>
        <taxon>Actinomycetes</taxon>
        <taxon>Pseudonocardiales</taxon>
        <taxon>Pseudonocardiaceae</taxon>
        <taxon>Amycolatopsis</taxon>
    </lineage>
</organism>
<keyword evidence="4" id="KW-0804">Transcription</keyword>
<name>A0A1H4VGC6_9PSEU</name>
<protein>
    <submittedName>
        <fullName evidence="8">DNA-binding transcriptional activator of the SARP family</fullName>
    </submittedName>
</protein>
<dbReference type="InterPro" id="IPR051677">
    <property type="entry name" value="AfsR-DnrI-RedD_regulator"/>
</dbReference>
<keyword evidence="2" id="KW-0805">Transcription regulation</keyword>
<dbReference type="CDD" id="cd15831">
    <property type="entry name" value="BTAD"/>
    <property type="match status" value="1"/>
</dbReference>
<dbReference type="PROSITE" id="PS51755">
    <property type="entry name" value="OMPR_PHOB"/>
    <property type="match status" value="1"/>
</dbReference>
<evidence type="ECO:0000313" key="9">
    <source>
        <dbReference type="Proteomes" id="UP000199622"/>
    </source>
</evidence>
<accession>A0A1H4VGC6</accession>
<dbReference type="RefSeq" id="WP_091311629.1">
    <property type="nucleotide sequence ID" value="NZ_FNSO01000004.1"/>
</dbReference>
<evidence type="ECO:0000256" key="3">
    <source>
        <dbReference type="ARBA" id="ARBA00023125"/>
    </source>
</evidence>
<dbReference type="InterPro" id="IPR016032">
    <property type="entry name" value="Sig_transdc_resp-reg_C-effctor"/>
</dbReference>
<dbReference type="Proteomes" id="UP000199622">
    <property type="component" value="Unassembled WGS sequence"/>
</dbReference>
<feature type="region of interest" description="Disordered" evidence="6">
    <location>
        <begin position="1"/>
        <end position="20"/>
    </location>
</feature>